<keyword evidence="12" id="KW-1185">Reference proteome</keyword>
<keyword evidence="8" id="KW-0812">Transmembrane</keyword>
<dbReference type="PROSITE" id="PS00518">
    <property type="entry name" value="ZF_RING_1"/>
    <property type="match status" value="2"/>
</dbReference>
<evidence type="ECO:0000313" key="12">
    <source>
        <dbReference type="Proteomes" id="UP001162131"/>
    </source>
</evidence>
<organism evidence="11 12">
    <name type="scientific">Blepharisma stoltei</name>
    <dbReference type="NCBI Taxonomy" id="1481888"/>
    <lineage>
        <taxon>Eukaryota</taxon>
        <taxon>Sar</taxon>
        <taxon>Alveolata</taxon>
        <taxon>Ciliophora</taxon>
        <taxon>Postciliodesmatophora</taxon>
        <taxon>Heterotrichea</taxon>
        <taxon>Heterotrichida</taxon>
        <taxon>Blepharismidae</taxon>
        <taxon>Blepharisma</taxon>
    </lineage>
</organism>
<evidence type="ECO:0000256" key="4">
    <source>
        <dbReference type="ARBA" id="ARBA00022771"/>
    </source>
</evidence>
<dbReference type="InterPro" id="IPR017907">
    <property type="entry name" value="Znf_RING_CS"/>
</dbReference>
<gene>
    <name evidence="11" type="ORF">BSTOLATCC_MIC9759</name>
</gene>
<feature type="domain" description="RING-type" evidence="9">
    <location>
        <begin position="141"/>
        <end position="188"/>
    </location>
</feature>
<name>A0AAU9ILA8_9CILI</name>
<evidence type="ECO:0000256" key="7">
    <source>
        <dbReference type="PROSITE-ProRule" id="PRU00175"/>
    </source>
</evidence>
<dbReference type="EMBL" id="CAJZBQ010000011">
    <property type="protein sequence ID" value="CAG9313958.1"/>
    <property type="molecule type" value="Genomic_DNA"/>
</dbReference>
<sequence length="427" mass="49938">MNNGSQGQDDLIKLLSWNFKPFYKKLLICWFILIIIAASSVELFNSHYEGIFLLLPVILIFYNELENYMNLKLICVFYSIIVSSILYSYRRSSILENLPIILLNISILIIMILYIYYFIYRSHQPEIDSLTKNPKKIYRKCSRCFMYFQNVIKIICGHFYCTDCYENMVSKQLLRKDASKDIYCLICNKVIETNILIQSKKSNLFYRTKNQDPEVQKFTCRLCNATANSGITLVCNHRYCHLCILKHVEKLIDNSKVNAYDFVCPGCPNTISIEQVKSIISKEYYDKYLNLVIRTYKPQEKGLILKQCIYCGVYIEIPEELEELRCPSCLNLYCLKCNNKHQNITCEDFKLKNEDEEKFLSKYLACPNCHSEVDKNNGCNYLICPCKTRFCSICGKVLKGSHYSYHFKKEGPFGKTCNTLDKIEDGL</sequence>
<protein>
    <recommendedName>
        <fullName evidence="13">RING-type domain-containing protein</fullName>
    </recommendedName>
</protein>
<keyword evidence="1" id="KW-0808">Transferase</keyword>
<evidence type="ECO:0000259" key="9">
    <source>
        <dbReference type="PROSITE" id="PS50089"/>
    </source>
</evidence>
<dbReference type="InterPro" id="IPR044066">
    <property type="entry name" value="TRIAD_supradom"/>
</dbReference>
<dbReference type="PANTHER" id="PTHR11685">
    <property type="entry name" value="RBR FAMILY RING FINGER AND IBR DOMAIN-CONTAINING"/>
    <property type="match status" value="1"/>
</dbReference>
<dbReference type="Gene3D" id="3.30.40.10">
    <property type="entry name" value="Zinc/RING finger domain, C3HC4 (zinc finger)"/>
    <property type="match status" value="2"/>
</dbReference>
<evidence type="ECO:0000313" key="11">
    <source>
        <dbReference type="EMBL" id="CAG9313958.1"/>
    </source>
</evidence>
<comment type="caution">
    <text evidence="11">The sequence shown here is derived from an EMBL/GenBank/DDBJ whole genome shotgun (WGS) entry which is preliminary data.</text>
</comment>
<dbReference type="PROSITE" id="PS51873">
    <property type="entry name" value="TRIAD"/>
    <property type="match status" value="1"/>
</dbReference>
<feature type="domain" description="RING-type" evidence="9">
    <location>
        <begin position="220"/>
        <end position="267"/>
    </location>
</feature>
<feature type="transmembrane region" description="Helical" evidence="8">
    <location>
        <begin position="71"/>
        <end position="89"/>
    </location>
</feature>
<proteinExistence type="predicted"/>
<accession>A0AAU9ILA8</accession>
<evidence type="ECO:0000256" key="2">
    <source>
        <dbReference type="ARBA" id="ARBA00022723"/>
    </source>
</evidence>
<evidence type="ECO:0000256" key="1">
    <source>
        <dbReference type="ARBA" id="ARBA00022679"/>
    </source>
</evidence>
<evidence type="ECO:0000259" key="10">
    <source>
        <dbReference type="PROSITE" id="PS51873"/>
    </source>
</evidence>
<dbReference type="InterPro" id="IPR013083">
    <property type="entry name" value="Znf_RING/FYVE/PHD"/>
</dbReference>
<evidence type="ECO:0000256" key="6">
    <source>
        <dbReference type="ARBA" id="ARBA00022833"/>
    </source>
</evidence>
<dbReference type="SUPFAM" id="SSF57850">
    <property type="entry name" value="RING/U-box"/>
    <property type="match status" value="4"/>
</dbReference>
<dbReference type="SMART" id="SM00184">
    <property type="entry name" value="RING"/>
    <property type="match status" value="3"/>
</dbReference>
<evidence type="ECO:0000256" key="8">
    <source>
        <dbReference type="SAM" id="Phobius"/>
    </source>
</evidence>
<keyword evidence="6" id="KW-0862">Zinc</keyword>
<feature type="transmembrane region" description="Helical" evidence="8">
    <location>
        <begin position="22"/>
        <end position="41"/>
    </location>
</feature>
<keyword evidence="8" id="KW-0472">Membrane</keyword>
<dbReference type="AlphaFoldDB" id="A0AAU9ILA8"/>
<feature type="domain" description="RING-type" evidence="10">
    <location>
        <begin position="216"/>
        <end position="409"/>
    </location>
</feature>
<dbReference type="InterPro" id="IPR018957">
    <property type="entry name" value="Znf_C3HC4_RING-type"/>
</dbReference>
<feature type="transmembrane region" description="Helical" evidence="8">
    <location>
        <begin position="101"/>
        <end position="120"/>
    </location>
</feature>
<evidence type="ECO:0000256" key="3">
    <source>
        <dbReference type="ARBA" id="ARBA00022737"/>
    </source>
</evidence>
<evidence type="ECO:0000256" key="5">
    <source>
        <dbReference type="ARBA" id="ARBA00022786"/>
    </source>
</evidence>
<dbReference type="Pfam" id="PF00097">
    <property type="entry name" value="zf-C3HC4"/>
    <property type="match status" value="1"/>
</dbReference>
<keyword evidence="8" id="KW-1133">Transmembrane helix</keyword>
<dbReference type="PROSITE" id="PS50089">
    <property type="entry name" value="ZF_RING_2"/>
    <property type="match status" value="2"/>
</dbReference>
<dbReference type="InterPro" id="IPR001841">
    <property type="entry name" value="Znf_RING"/>
</dbReference>
<dbReference type="Gene3D" id="1.20.120.1750">
    <property type="match status" value="1"/>
</dbReference>
<keyword evidence="5" id="KW-0833">Ubl conjugation pathway</keyword>
<evidence type="ECO:0008006" key="13">
    <source>
        <dbReference type="Google" id="ProtNLM"/>
    </source>
</evidence>
<dbReference type="GO" id="GO:0008270">
    <property type="term" value="F:zinc ion binding"/>
    <property type="evidence" value="ECO:0007669"/>
    <property type="project" value="UniProtKB-KW"/>
</dbReference>
<reference evidence="11" key="1">
    <citation type="submission" date="2021-09" db="EMBL/GenBank/DDBJ databases">
        <authorList>
            <consortium name="AG Swart"/>
            <person name="Singh M."/>
            <person name="Singh A."/>
            <person name="Seah K."/>
            <person name="Emmerich C."/>
        </authorList>
    </citation>
    <scope>NUCLEOTIDE SEQUENCE</scope>
    <source>
        <strain evidence="11">ATCC30299</strain>
    </source>
</reference>
<keyword evidence="3" id="KW-0677">Repeat</keyword>
<dbReference type="Pfam" id="PF26200">
    <property type="entry name" value="Rcat_RNF216"/>
    <property type="match status" value="1"/>
</dbReference>
<dbReference type="Proteomes" id="UP001162131">
    <property type="component" value="Unassembled WGS sequence"/>
</dbReference>
<keyword evidence="4 7" id="KW-0863">Zinc-finger</keyword>
<dbReference type="InterPro" id="IPR031127">
    <property type="entry name" value="E3_UB_ligase_RBR"/>
</dbReference>
<keyword evidence="2" id="KW-0479">Metal-binding</keyword>
<dbReference type="GO" id="GO:0004842">
    <property type="term" value="F:ubiquitin-protein transferase activity"/>
    <property type="evidence" value="ECO:0007669"/>
    <property type="project" value="InterPro"/>
</dbReference>
<dbReference type="GO" id="GO:0016567">
    <property type="term" value="P:protein ubiquitination"/>
    <property type="evidence" value="ECO:0007669"/>
    <property type="project" value="InterPro"/>
</dbReference>